<dbReference type="InterPro" id="IPR050857">
    <property type="entry name" value="D-2-hydroxyacid_DH"/>
</dbReference>
<dbReference type="Pfam" id="PF02826">
    <property type="entry name" value="2-Hacid_dh_C"/>
    <property type="match status" value="1"/>
</dbReference>
<dbReference type="GO" id="GO:0016616">
    <property type="term" value="F:oxidoreductase activity, acting on the CH-OH group of donors, NAD or NADP as acceptor"/>
    <property type="evidence" value="ECO:0007669"/>
    <property type="project" value="InterPro"/>
</dbReference>
<dbReference type="Proteomes" id="UP000285794">
    <property type="component" value="Unassembled WGS sequence"/>
</dbReference>
<dbReference type="InterPro" id="IPR006140">
    <property type="entry name" value="D-isomer_DH_NAD-bd"/>
</dbReference>
<gene>
    <name evidence="7" type="ORF">DWB61_06765</name>
</gene>
<dbReference type="InterPro" id="IPR006139">
    <property type="entry name" value="D-isomer_2_OHA_DH_cat_dom"/>
</dbReference>
<dbReference type="EMBL" id="QQWG01000005">
    <property type="protein sequence ID" value="RRG22513.1"/>
    <property type="molecule type" value="Genomic_DNA"/>
</dbReference>
<dbReference type="Pfam" id="PF00389">
    <property type="entry name" value="2-Hacid_dh"/>
    <property type="match status" value="1"/>
</dbReference>
<dbReference type="SUPFAM" id="SSF52283">
    <property type="entry name" value="Formate/glycerate dehydrogenase catalytic domain-like"/>
    <property type="match status" value="1"/>
</dbReference>
<organism evidence="7 8">
    <name type="scientific">Ancylomarina euxinus</name>
    <dbReference type="NCBI Taxonomy" id="2283627"/>
    <lineage>
        <taxon>Bacteria</taxon>
        <taxon>Pseudomonadati</taxon>
        <taxon>Bacteroidota</taxon>
        <taxon>Bacteroidia</taxon>
        <taxon>Marinilabiliales</taxon>
        <taxon>Marinifilaceae</taxon>
        <taxon>Ancylomarina</taxon>
    </lineage>
</organism>
<evidence type="ECO:0000313" key="8">
    <source>
        <dbReference type="Proteomes" id="UP000285794"/>
    </source>
</evidence>
<dbReference type="PROSITE" id="PS00670">
    <property type="entry name" value="D_2_HYDROXYACID_DH_2"/>
    <property type="match status" value="1"/>
</dbReference>
<sequence>MSKERLRVLFIDSTHPRLFEMLEEAGFDCQYTPELNKDEMLAIFDQFDGFIIRSKFKLTKAELDKATRLKFIGRVGAGLENIDVPYAESKGISCFNAPEGNRDAVGEHALGMLLCLFNNLCRCNAEVGIGMWRREENRGLEIKGKTVGIIGYGNMGNAFAQRLKGFGCKVIAYDKYKFDYSDEFCEEKQLQVLFDQCDILSLHIPQTEETMFMVNDDFLSKFKRPFFLINTARGKIVKISDLVKHLKSGQVRGACLDVLEYEKTSFEDLHANELPDDFKYLIDADNVLLSPHVGGWTHESNIKLSEVTAQKIIDKFA</sequence>
<keyword evidence="8" id="KW-1185">Reference proteome</keyword>
<evidence type="ECO:0000259" key="5">
    <source>
        <dbReference type="Pfam" id="PF00389"/>
    </source>
</evidence>
<feature type="domain" description="D-isomer specific 2-hydroxyacid dehydrogenase NAD-binding" evidence="6">
    <location>
        <begin position="110"/>
        <end position="294"/>
    </location>
</feature>
<dbReference type="AlphaFoldDB" id="A0A425Y2U4"/>
<evidence type="ECO:0000256" key="2">
    <source>
        <dbReference type="ARBA" id="ARBA00023002"/>
    </source>
</evidence>
<name>A0A425Y2U4_9BACT</name>
<dbReference type="SUPFAM" id="SSF51735">
    <property type="entry name" value="NAD(P)-binding Rossmann-fold domains"/>
    <property type="match status" value="1"/>
</dbReference>
<dbReference type="PANTHER" id="PTHR42789">
    <property type="entry name" value="D-ISOMER SPECIFIC 2-HYDROXYACID DEHYDROGENASE FAMILY PROTEIN (AFU_ORTHOLOGUE AFUA_6G10090)"/>
    <property type="match status" value="1"/>
</dbReference>
<evidence type="ECO:0000256" key="1">
    <source>
        <dbReference type="ARBA" id="ARBA00005854"/>
    </source>
</evidence>
<accession>A0A425Y2U4</accession>
<evidence type="ECO:0000313" key="7">
    <source>
        <dbReference type="EMBL" id="RRG22513.1"/>
    </source>
</evidence>
<keyword evidence="2 4" id="KW-0560">Oxidoreductase</keyword>
<reference evidence="7 8" key="1">
    <citation type="submission" date="2018-07" db="EMBL/GenBank/DDBJ databases">
        <title>Draft genome sequence of Ancylomarina sp. M1P.</title>
        <authorList>
            <person name="Yadav S."/>
            <person name="Villanueva L."/>
            <person name="Damste J.S.S."/>
        </authorList>
    </citation>
    <scope>NUCLEOTIDE SEQUENCE [LARGE SCALE GENOMIC DNA]</scope>
    <source>
        <strain evidence="7 8">M1P</strain>
    </source>
</reference>
<proteinExistence type="inferred from homology"/>
<evidence type="ECO:0000256" key="3">
    <source>
        <dbReference type="ARBA" id="ARBA00023027"/>
    </source>
</evidence>
<comment type="caution">
    <text evidence="7">The sequence shown here is derived from an EMBL/GenBank/DDBJ whole genome shotgun (WGS) entry which is preliminary data.</text>
</comment>
<dbReference type="PANTHER" id="PTHR42789:SF1">
    <property type="entry name" value="D-ISOMER SPECIFIC 2-HYDROXYACID DEHYDROGENASE FAMILY PROTEIN (AFU_ORTHOLOGUE AFUA_6G10090)"/>
    <property type="match status" value="1"/>
</dbReference>
<evidence type="ECO:0000259" key="6">
    <source>
        <dbReference type="Pfam" id="PF02826"/>
    </source>
</evidence>
<dbReference type="InterPro" id="IPR036291">
    <property type="entry name" value="NAD(P)-bd_dom_sf"/>
</dbReference>
<dbReference type="OrthoDB" id="9777288at2"/>
<evidence type="ECO:0000256" key="4">
    <source>
        <dbReference type="RuleBase" id="RU003719"/>
    </source>
</evidence>
<keyword evidence="3" id="KW-0520">NAD</keyword>
<dbReference type="CDD" id="cd12179">
    <property type="entry name" value="2-Hacid_dh_14"/>
    <property type="match status" value="1"/>
</dbReference>
<dbReference type="Gene3D" id="3.40.50.720">
    <property type="entry name" value="NAD(P)-binding Rossmann-like Domain"/>
    <property type="match status" value="2"/>
</dbReference>
<feature type="domain" description="D-isomer specific 2-hydroxyacid dehydrogenase catalytic" evidence="5">
    <location>
        <begin position="8"/>
        <end position="314"/>
    </location>
</feature>
<protein>
    <submittedName>
        <fullName evidence="7">Hydroxyacid dehydrogenase</fullName>
    </submittedName>
</protein>
<dbReference type="GO" id="GO:0051287">
    <property type="term" value="F:NAD binding"/>
    <property type="evidence" value="ECO:0007669"/>
    <property type="project" value="InterPro"/>
</dbReference>
<dbReference type="InterPro" id="IPR029753">
    <property type="entry name" value="D-isomer_DH_CS"/>
</dbReference>
<dbReference type="RefSeq" id="WP_125030140.1">
    <property type="nucleotide sequence ID" value="NZ_JAPXVP010000001.1"/>
</dbReference>
<comment type="similarity">
    <text evidence="1 4">Belongs to the D-isomer specific 2-hydroxyacid dehydrogenase family.</text>
</comment>